<protein>
    <submittedName>
        <fullName evidence="1">Uncharacterized protein</fullName>
    </submittedName>
</protein>
<dbReference type="Proteomes" id="UP000185781">
    <property type="component" value="Unassembled WGS sequence"/>
</dbReference>
<dbReference type="EMBL" id="FTOV01000002">
    <property type="protein sequence ID" value="SIS72526.1"/>
    <property type="molecule type" value="Genomic_DNA"/>
</dbReference>
<sequence length="70" mass="8092">MEELTIELSQYGDVLAIKNDYVFTLLMKITDCQAKKVYKIIDIAASKVPDKEKIELMKNDDEFLLLILKP</sequence>
<proteinExistence type="predicted"/>
<gene>
    <name evidence="1" type="ORF">SAMN05421785_102198</name>
</gene>
<accession>A0A1N7LFG2</accession>
<dbReference type="OrthoDB" id="1268407at2"/>
<dbReference type="STRING" id="373672.SAMN05421785_102198"/>
<name>A0A1N7LFG2_9FLAO</name>
<dbReference type="RefSeq" id="WP_027380886.1">
    <property type="nucleotide sequence ID" value="NZ_FTOV01000002.1"/>
</dbReference>
<dbReference type="AlphaFoldDB" id="A0A1N7LFG2"/>
<reference evidence="1 2" key="1">
    <citation type="submission" date="2017-01" db="EMBL/GenBank/DDBJ databases">
        <authorList>
            <person name="Mah S.A."/>
            <person name="Swanson W.J."/>
            <person name="Moy G.W."/>
            <person name="Vacquier V.D."/>
        </authorList>
    </citation>
    <scope>NUCLEOTIDE SEQUENCE [LARGE SCALE GENOMIC DNA]</scope>
    <source>
        <strain evidence="1 2">DSM 18014</strain>
    </source>
</reference>
<evidence type="ECO:0000313" key="2">
    <source>
        <dbReference type="Proteomes" id="UP000185781"/>
    </source>
</evidence>
<organism evidence="1 2">
    <name type="scientific">Chryseobacterium gambrini</name>
    <dbReference type="NCBI Taxonomy" id="373672"/>
    <lineage>
        <taxon>Bacteria</taxon>
        <taxon>Pseudomonadati</taxon>
        <taxon>Bacteroidota</taxon>
        <taxon>Flavobacteriia</taxon>
        <taxon>Flavobacteriales</taxon>
        <taxon>Weeksellaceae</taxon>
        <taxon>Chryseobacterium group</taxon>
        <taxon>Chryseobacterium</taxon>
    </lineage>
</organism>
<evidence type="ECO:0000313" key="1">
    <source>
        <dbReference type="EMBL" id="SIS72526.1"/>
    </source>
</evidence>